<reference evidence="1 2" key="1">
    <citation type="submission" date="2018-11" db="EMBL/GenBank/DDBJ databases">
        <title>Complete genome sequence of Nocardioides baekrokdamisoli strain KCTC 39748.</title>
        <authorList>
            <person name="Kang S.W."/>
            <person name="Lee K.C."/>
            <person name="Kim K.K."/>
            <person name="Kim J.S."/>
            <person name="Kim D.S."/>
            <person name="Ko S.H."/>
            <person name="Yang S.H."/>
            <person name="Shin Y.K."/>
            <person name="Lee J.S."/>
        </authorList>
    </citation>
    <scope>NUCLEOTIDE SEQUENCE [LARGE SCALE GENOMIC DNA]</scope>
    <source>
        <strain evidence="1 2">KCTC 39748</strain>
    </source>
</reference>
<evidence type="ECO:0008006" key="3">
    <source>
        <dbReference type="Google" id="ProtNLM"/>
    </source>
</evidence>
<dbReference type="Proteomes" id="UP000271573">
    <property type="component" value="Chromosome"/>
</dbReference>
<evidence type="ECO:0000313" key="1">
    <source>
        <dbReference type="EMBL" id="BBH16894.1"/>
    </source>
</evidence>
<dbReference type="OrthoDB" id="4808509at2"/>
<protein>
    <recommendedName>
        <fullName evidence="3">SAF domain-containing protein</fullName>
    </recommendedName>
</protein>
<dbReference type="EMBL" id="AP019307">
    <property type="protein sequence ID" value="BBH16894.1"/>
    <property type="molecule type" value="Genomic_DNA"/>
</dbReference>
<accession>A0A3G9J0A9</accession>
<organism evidence="1 2">
    <name type="scientific">Nocardioides baekrokdamisoli</name>
    <dbReference type="NCBI Taxonomy" id="1804624"/>
    <lineage>
        <taxon>Bacteria</taxon>
        <taxon>Bacillati</taxon>
        <taxon>Actinomycetota</taxon>
        <taxon>Actinomycetes</taxon>
        <taxon>Propionibacteriales</taxon>
        <taxon>Nocardioidaceae</taxon>
        <taxon>Nocardioides</taxon>
    </lineage>
</organism>
<sequence>MFSRPWFALLRRQVLIHRRSLAFCLTVAAVLLGWAAFVARPPTVSTLPTAVMSAPASPSPRPGYVRLPVRFADGEMAGLLHPGDRIQLWASDPRTQRSRQISRDAEVIEVAGAPSIGVSAGRQGRLVVIRVHVTEVERVTSFNSGGVLSYVLGQ</sequence>
<gene>
    <name evidence="1" type="ORF">Back2_11810</name>
</gene>
<keyword evidence="2" id="KW-1185">Reference proteome</keyword>
<dbReference type="AlphaFoldDB" id="A0A3G9J0A9"/>
<dbReference type="KEGG" id="nbe:Back2_11810"/>
<evidence type="ECO:0000313" key="2">
    <source>
        <dbReference type="Proteomes" id="UP000271573"/>
    </source>
</evidence>
<dbReference type="RefSeq" id="WP_125567630.1">
    <property type="nucleotide sequence ID" value="NZ_AP019307.1"/>
</dbReference>
<proteinExistence type="predicted"/>
<name>A0A3G9J0A9_9ACTN</name>